<dbReference type="KEGG" id="tet:TTHERM_000051719"/>
<proteinExistence type="predicted"/>
<protein>
    <submittedName>
        <fullName evidence="2">Transmembrane protein, putative</fullName>
    </submittedName>
</protein>
<keyword evidence="1 2" id="KW-0812">Transmembrane</keyword>
<dbReference type="InParanoid" id="W7XK65"/>
<dbReference type="AlphaFoldDB" id="W7XK65"/>
<dbReference type="EMBL" id="GG662712">
    <property type="protein sequence ID" value="EWS74634.1"/>
    <property type="molecule type" value="Genomic_DNA"/>
</dbReference>
<reference evidence="3" key="1">
    <citation type="journal article" date="2006" name="PLoS Biol.">
        <title>Macronuclear genome sequence of the ciliate Tetrahymena thermophila, a model eukaryote.</title>
        <authorList>
            <person name="Eisen J.A."/>
            <person name="Coyne R.S."/>
            <person name="Wu M."/>
            <person name="Wu D."/>
            <person name="Thiagarajan M."/>
            <person name="Wortman J.R."/>
            <person name="Badger J.H."/>
            <person name="Ren Q."/>
            <person name="Amedeo P."/>
            <person name="Jones K.M."/>
            <person name="Tallon L.J."/>
            <person name="Delcher A.L."/>
            <person name="Salzberg S.L."/>
            <person name="Silva J.C."/>
            <person name="Haas B.J."/>
            <person name="Majoros W.H."/>
            <person name="Farzad M."/>
            <person name="Carlton J.M."/>
            <person name="Smith R.K. Jr."/>
            <person name="Garg J."/>
            <person name="Pearlman R.E."/>
            <person name="Karrer K.M."/>
            <person name="Sun L."/>
            <person name="Manning G."/>
            <person name="Elde N.C."/>
            <person name="Turkewitz A.P."/>
            <person name="Asai D.J."/>
            <person name="Wilkes D.E."/>
            <person name="Wang Y."/>
            <person name="Cai H."/>
            <person name="Collins K."/>
            <person name="Stewart B.A."/>
            <person name="Lee S.R."/>
            <person name="Wilamowska K."/>
            <person name="Weinberg Z."/>
            <person name="Ruzzo W.L."/>
            <person name="Wloga D."/>
            <person name="Gaertig J."/>
            <person name="Frankel J."/>
            <person name="Tsao C.-C."/>
            <person name="Gorovsky M.A."/>
            <person name="Keeling P.J."/>
            <person name="Waller R.F."/>
            <person name="Patron N.J."/>
            <person name="Cherry J.M."/>
            <person name="Stover N.A."/>
            <person name="Krieger C.J."/>
            <person name="del Toro C."/>
            <person name="Ryder H.F."/>
            <person name="Williamson S.C."/>
            <person name="Barbeau R.A."/>
            <person name="Hamilton E.P."/>
            <person name="Orias E."/>
        </authorList>
    </citation>
    <scope>NUCLEOTIDE SEQUENCE [LARGE SCALE GENOMIC DNA]</scope>
    <source>
        <strain evidence="3">SB210</strain>
    </source>
</reference>
<organism evidence="2 3">
    <name type="scientific">Tetrahymena thermophila (strain SB210)</name>
    <dbReference type="NCBI Taxonomy" id="312017"/>
    <lineage>
        <taxon>Eukaryota</taxon>
        <taxon>Sar</taxon>
        <taxon>Alveolata</taxon>
        <taxon>Ciliophora</taxon>
        <taxon>Intramacronucleata</taxon>
        <taxon>Oligohymenophorea</taxon>
        <taxon>Hymenostomatida</taxon>
        <taxon>Tetrahymenina</taxon>
        <taxon>Tetrahymenidae</taxon>
        <taxon>Tetrahymena</taxon>
    </lineage>
</organism>
<keyword evidence="1" id="KW-1133">Transmembrane helix</keyword>
<keyword evidence="1" id="KW-0472">Membrane</keyword>
<gene>
    <name evidence="2" type="ORF">TTHERM_000051719</name>
</gene>
<dbReference type="GeneID" id="24437006"/>
<name>W7XK65_TETTS</name>
<dbReference type="Proteomes" id="UP000009168">
    <property type="component" value="Unassembled WGS sequence"/>
</dbReference>
<accession>W7XK65</accession>
<sequence length="201" mass="23433">MLQHFHLTQIISKKANQIITNNKVGYKTINLMTKRKQLVYLETTQRLTVFLSALSLILLLTLTKISSHMIFMSDLKIFLFTCALRIPDSWQTPLEEWLYITLHLTIYLAKQKDKHYTFQKKSNLITICILFLQFYTSCPFIQKEHSNFITALNNLPLRTQKILICVNQTLSFLASNSLSIITQNAKTRIQLQITQFLAFLS</sequence>
<evidence type="ECO:0000313" key="2">
    <source>
        <dbReference type="EMBL" id="EWS74634.1"/>
    </source>
</evidence>
<feature type="transmembrane region" description="Helical" evidence="1">
    <location>
        <begin position="47"/>
        <end position="66"/>
    </location>
</feature>
<evidence type="ECO:0000313" key="3">
    <source>
        <dbReference type="Proteomes" id="UP000009168"/>
    </source>
</evidence>
<keyword evidence="3" id="KW-1185">Reference proteome</keyword>
<dbReference type="RefSeq" id="XP_012652856.1">
    <property type="nucleotide sequence ID" value="XM_012797402.1"/>
</dbReference>
<evidence type="ECO:0000256" key="1">
    <source>
        <dbReference type="SAM" id="Phobius"/>
    </source>
</evidence>